<dbReference type="EMBL" id="JAHOAX010000027">
    <property type="protein sequence ID" value="MBV3125421.1"/>
    <property type="molecule type" value="Genomic_DNA"/>
</dbReference>
<dbReference type="Pfam" id="PF25940">
    <property type="entry name" value="LcnD_C"/>
    <property type="match status" value="1"/>
</dbReference>
<accession>A0AB35CBZ8</accession>
<evidence type="ECO:0000256" key="1">
    <source>
        <dbReference type="ARBA" id="ARBA00004370"/>
    </source>
</evidence>
<proteinExistence type="predicted"/>
<keyword evidence="4 5" id="KW-0472">Membrane</keyword>
<dbReference type="AlphaFoldDB" id="A0AB35CBZ8"/>
<evidence type="ECO:0000259" key="6">
    <source>
        <dbReference type="Pfam" id="PF25940"/>
    </source>
</evidence>
<evidence type="ECO:0000256" key="3">
    <source>
        <dbReference type="ARBA" id="ARBA00022989"/>
    </source>
</evidence>
<keyword evidence="2 5" id="KW-0812">Transmembrane</keyword>
<evidence type="ECO:0000256" key="5">
    <source>
        <dbReference type="SAM" id="Phobius"/>
    </source>
</evidence>
<name>A0AB35CBZ8_9BACT</name>
<comment type="caution">
    <text evidence="7">The sequence shown here is derived from an EMBL/GenBank/DDBJ whole genome shotgun (WGS) entry which is preliminary data.</text>
</comment>
<organism evidence="7 8">
    <name type="scientific">Phocaeicola dorei</name>
    <dbReference type="NCBI Taxonomy" id="357276"/>
    <lineage>
        <taxon>Bacteria</taxon>
        <taxon>Pseudomonadati</taxon>
        <taxon>Bacteroidota</taxon>
        <taxon>Bacteroidia</taxon>
        <taxon>Bacteroidales</taxon>
        <taxon>Bacteroidaceae</taxon>
        <taxon>Phocaeicola</taxon>
    </lineage>
</organism>
<reference evidence="7" key="1">
    <citation type="submission" date="2021-06" db="EMBL/GenBank/DDBJ databases">
        <title>Collection of gut derived symbiotic bacterial strains cultured from healthy donors.</title>
        <authorList>
            <person name="Lin H."/>
            <person name="Littmann E."/>
            <person name="Pamer E.G."/>
        </authorList>
    </citation>
    <scope>NUCLEOTIDE SEQUENCE</scope>
    <source>
        <strain evidence="7">MSK.5.10</strain>
    </source>
</reference>
<feature type="transmembrane region" description="Helical" evidence="5">
    <location>
        <begin position="27"/>
        <end position="52"/>
    </location>
</feature>
<dbReference type="InterPro" id="IPR058795">
    <property type="entry name" value="LcnD_C"/>
</dbReference>
<evidence type="ECO:0000256" key="2">
    <source>
        <dbReference type="ARBA" id="ARBA00022692"/>
    </source>
</evidence>
<feature type="domain" description="LcnD-like C-terminal" evidence="6">
    <location>
        <begin position="67"/>
        <end position="152"/>
    </location>
</feature>
<dbReference type="Proteomes" id="UP000777173">
    <property type="component" value="Unassembled WGS sequence"/>
</dbReference>
<feature type="non-terminal residue" evidence="7">
    <location>
        <position position="1"/>
    </location>
</feature>
<keyword evidence="3 5" id="KW-1133">Transmembrane helix</keyword>
<dbReference type="RefSeq" id="WP_217801830.1">
    <property type="nucleotide sequence ID" value="NZ_JAHOAX010000027.1"/>
</dbReference>
<evidence type="ECO:0000313" key="7">
    <source>
        <dbReference type="EMBL" id="MBV3125421.1"/>
    </source>
</evidence>
<gene>
    <name evidence="7" type="ORF">KSU80_19920</name>
</gene>
<comment type="subcellular location">
    <subcellularLocation>
        <location evidence="1">Membrane</location>
    </subcellularLocation>
</comment>
<evidence type="ECO:0000256" key="4">
    <source>
        <dbReference type="ARBA" id="ARBA00023136"/>
    </source>
</evidence>
<evidence type="ECO:0000313" key="8">
    <source>
        <dbReference type="Proteomes" id="UP000777173"/>
    </source>
</evidence>
<sequence>TIMKKDYEQIELRSEKVRNIIGRIPPLLIRSGITLITLLIAGLATATCFIPYPENVKGKVEVTINSHSEIEIIAFIPYTEIKRLEEGMPVSITMDGYSIGTDSHLNGKVKTIYKKVYKKEGKNYFRIDLKLNNAVDYFKMENGMEGTATILLSDRSLMKNLLPTGLFK</sequence>
<protein>
    <submittedName>
        <fullName evidence="7">HlyD family secretion protein</fullName>
    </submittedName>
</protein>